<evidence type="ECO:0000256" key="1">
    <source>
        <dbReference type="SAM" id="MobiDB-lite"/>
    </source>
</evidence>
<accession>A0A5C6ACR2</accession>
<dbReference type="RefSeq" id="WP_146445443.1">
    <property type="nucleotide sequence ID" value="NZ_SJPR01000003.1"/>
</dbReference>
<dbReference type="Proteomes" id="UP000317421">
    <property type="component" value="Unassembled WGS sequence"/>
</dbReference>
<comment type="caution">
    <text evidence="2">The sequence shown here is derived from an EMBL/GenBank/DDBJ whole genome shotgun (WGS) entry which is preliminary data.</text>
</comment>
<dbReference type="OrthoDB" id="278280at2"/>
<protein>
    <submittedName>
        <fullName evidence="2">Uncharacterized protein</fullName>
    </submittedName>
</protein>
<dbReference type="AlphaFoldDB" id="A0A5C6ACR2"/>
<gene>
    <name evidence="2" type="ORF">Pla108_27220</name>
</gene>
<keyword evidence="3" id="KW-1185">Reference proteome</keyword>
<organism evidence="2 3">
    <name type="scientific">Botrimarina colliarenosi</name>
    <dbReference type="NCBI Taxonomy" id="2528001"/>
    <lineage>
        <taxon>Bacteria</taxon>
        <taxon>Pseudomonadati</taxon>
        <taxon>Planctomycetota</taxon>
        <taxon>Planctomycetia</taxon>
        <taxon>Pirellulales</taxon>
        <taxon>Lacipirellulaceae</taxon>
        <taxon>Botrimarina</taxon>
    </lineage>
</organism>
<evidence type="ECO:0000313" key="2">
    <source>
        <dbReference type="EMBL" id="TWT96945.1"/>
    </source>
</evidence>
<feature type="compositionally biased region" description="Basic and acidic residues" evidence="1">
    <location>
        <begin position="219"/>
        <end position="229"/>
    </location>
</feature>
<dbReference type="EMBL" id="SJPR01000003">
    <property type="protein sequence ID" value="TWT96945.1"/>
    <property type="molecule type" value="Genomic_DNA"/>
</dbReference>
<feature type="region of interest" description="Disordered" evidence="1">
    <location>
        <begin position="209"/>
        <end position="240"/>
    </location>
</feature>
<reference evidence="2 3" key="1">
    <citation type="submission" date="2019-02" db="EMBL/GenBank/DDBJ databases">
        <title>Deep-cultivation of Planctomycetes and their phenomic and genomic characterization uncovers novel biology.</title>
        <authorList>
            <person name="Wiegand S."/>
            <person name="Jogler M."/>
            <person name="Boedeker C."/>
            <person name="Pinto D."/>
            <person name="Vollmers J."/>
            <person name="Rivas-Marin E."/>
            <person name="Kohn T."/>
            <person name="Peeters S.H."/>
            <person name="Heuer A."/>
            <person name="Rast P."/>
            <person name="Oberbeckmann S."/>
            <person name="Bunk B."/>
            <person name="Jeske O."/>
            <person name="Meyerdierks A."/>
            <person name="Storesund J.E."/>
            <person name="Kallscheuer N."/>
            <person name="Luecker S."/>
            <person name="Lage O.M."/>
            <person name="Pohl T."/>
            <person name="Merkel B.J."/>
            <person name="Hornburger P."/>
            <person name="Mueller R.-W."/>
            <person name="Bruemmer F."/>
            <person name="Labrenz M."/>
            <person name="Spormann A.M."/>
            <person name="Op Den Camp H."/>
            <person name="Overmann J."/>
            <person name="Amann R."/>
            <person name="Jetten M.S.M."/>
            <person name="Mascher T."/>
            <person name="Medema M.H."/>
            <person name="Devos D.P."/>
            <person name="Kaster A.-K."/>
            <person name="Ovreas L."/>
            <person name="Rohde M."/>
            <person name="Galperin M.Y."/>
            <person name="Jogler C."/>
        </authorList>
    </citation>
    <scope>NUCLEOTIDE SEQUENCE [LARGE SCALE GENOMIC DNA]</scope>
    <source>
        <strain evidence="2 3">Pla108</strain>
    </source>
</reference>
<sequence>MNQREKTLLGGIVGLIVLWFAWSGFTSYQAGYDRRERTLVELDEQLFDAGVDARRARQSLRRLEQYQEASLPIDPDVARSVYSAWLIDTIQQSGLELGSVKWASTRRYDNAATGVSFNATASGSPGAVTRLLDAYYRLDVLHQLTNLQLRPADDEGAEWSVTFTTIAMIVDGAIREAGLPEAPREPARLDRPTADAYVDSVVGRNLFASYTPPPPVRTEPTKVVREAPKPKPTPPPFDDAEHASLSGIVGYGAAYEAWVVVRTTGETLRLHNGDALEVGQLKARVQSVSPREMIVEGDDGVLWTVELGEKLREAQKSAGDAT</sequence>
<proteinExistence type="predicted"/>
<evidence type="ECO:0000313" key="3">
    <source>
        <dbReference type="Proteomes" id="UP000317421"/>
    </source>
</evidence>
<name>A0A5C6ACR2_9BACT</name>